<dbReference type="InterPro" id="IPR005331">
    <property type="entry name" value="Sulfotransferase"/>
</dbReference>
<comment type="subcellular location">
    <subcellularLocation>
        <location evidence="1 9">Golgi apparatus membrane</location>
        <topology evidence="1 9">Single-pass type II membrane protein</topology>
    </subcellularLocation>
</comment>
<keyword evidence="9" id="KW-0735">Signal-anchor</keyword>
<dbReference type="Proteomes" id="UP001195483">
    <property type="component" value="Unassembled WGS sequence"/>
</dbReference>
<dbReference type="PANTHER" id="PTHR12137">
    <property type="entry name" value="CARBOHYDRATE SULFOTRANSFERASE"/>
    <property type="match status" value="1"/>
</dbReference>
<reference evidence="10" key="2">
    <citation type="journal article" date="2021" name="Genome Biol. Evol.">
        <title>Developing a high-quality reference genome for a parasitic bivalve with doubly uniparental inheritance (Bivalvia: Unionida).</title>
        <authorList>
            <person name="Smith C.H."/>
        </authorList>
    </citation>
    <scope>NUCLEOTIDE SEQUENCE</scope>
    <source>
        <strain evidence="10">CHS0354</strain>
        <tissue evidence="10">Mantle</tissue>
    </source>
</reference>
<name>A0AAE0VTI0_9BIVA</name>
<sequence>MATIIDIMKLKRAFFIVLVSAVSVTLFCYIVHFNSTHAHTRFQPGNNEQVQNLRSELDVDLFSYHDNLHQSQQLKESQLSVADEQKKRLEVLKQGCEKLQADGLVANMPSHKAQSHIIVNDQYKVLYCYIPKVACTNLKRMFLILTGKMNTSNLLSIKSGDVHFTFDKYFTYLDNYSQQEADRRIQSYRKVIFVREPLERLLSAYRNKFLQNSTYFHQRFGKKIVRQFRILPSKQSIETGSDVKFDEFIKYIMDPETRNQYNEHWDKFTSLCDPCTIPYDFIGKYETFNNDIQSLLEMLGVAGRVEFPKRSDNYKTTKTKDSLIEFYRQVPKHLLSQMWNVYYSDYLLFDYPYPEVLKALKDDIHI</sequence>
<reference evidence="10" key="1">
    <citation type="journal article" date="2021" name="Genome Biol. Evol.">
        <title>A High-Quality Reference Genome for a Parasitic Bivalve with Doubly Uniparental Inheritance (Bivalvia: Unionida).</title>
        <authorList>
            <person name="Smith C.H."/>
        </authorList>
    </citation>
    <scope>NUCLEOTIDE SEQUENCE</scope>
    <source>
        <strain evidence="10">CHS0354</strain>
    </source>
</reference>
<evidence type="ECO:0000256" key="6">
    <source>
        <dbReference type="ARBA" id="ARBA00023034"/>
    </source>
</evidence>
<dbReference type="GO" id="GO:0008146">
    <property type="term" value="F:sulfotransferase activity"/>
    <property type="evidence" value="ECO:0007669"/>
    <property type="project" value="InterPro"/>
</dbReference>
<organism evidence="10 11">
    <name type="scientific">Potamilus streckersoni</name>
    <dbReference type="NCBI Taxonomy" id="2493646"/>
    <lineage>
        <taxon>Eukaryota</taxon>
        <taxon>Metazoa</taxon>
        <taxon>Spiralia</taxon>
        <taxon>Lophotrochozoa</taxon>
        <taxon>Mollusca</taxon>
        <taxon>Bivalvia</taxon>
        <taxon>Autobranchia</taxon>
        <taxon>Heteroconchia</taxon>
        <taxon>Palaeoheterodonta</taxon>
        <taxon>Unionida</taxon>
        <taxon>Unionoidea</taxon>
        <taxon>Unionidae</taxon>
        <taxon>Ambleminae</taxon>
        <taxon>Lampsilini</taxon>
        <taxon>Potamilus</taxon>
    </lineage>
</organism>
<gene>
    <name evidence="10" type="ORF">CHS0354_030609</name>
</gene>
<evidence type="ECO:0000256" key="1">
    <source>
        <dbReference type="ARBA" id="ARBA00004323"/>
    </source>
</evidence>
<keyword evidence="5 9" id="KW-1133">Transmembrane helix</keyword>
<keyword evidence="4 9" id="KW-0812">Transmembrane</keyword>
<evidence type="ECO:0000313" key="10">
    <source>
        <dbReference type="EMBL" id="KAK3589486.1"/>
    </source>
</evidence>
<evidence type="ECO:0000256" key="7">
    <source>
        <dbReference type="ARBA" id="ARBA00023136"/>
    </source>
</evidence>
<comment type="caution">
    <text evidence="10">The sequence shown here is derived from an EMBL/GenBank/DDBJ whole genome shotgun (WGS) entry which is preliminary data.</text>
</comment>
<feature type="transmembrane region" description="Helical" evidence="9">
    <location>
        <begin position="12"/>
        <end position="32"/>
    </location>
</feature>
<keyword evidence="8 9" id="KW-0325">Glycoprotein</keyword>
<keyword evidence="6 9" id="KW-0333">Golgi apparatus</keyword>
<dbReference type="PANTHER" id="PTHR12137:SF54">
    <property type="entry name" value="CARBOHYDRATE SULFOTRANSFERASE"/>
    <property type="match status" value="1"/>
</dbReference>
<evidence type="ECO:0000313" key="11">
    <source>
        <dbReference type="Proteomes" id="UP001195483"/>
    </source>
</evidence>
<dbReference type="InterPro" id="IPR018011">
    <property type="entry name" value="Carb_sulfotrans_8-10"/>
</dbReference>
<reference evidence="10" key="3">
    <citation type="submission" date="2023-05" db="EMBL/GenBank/DDBJ databases">
        <authorList>
            <person name="Smith C.H."/>
        </authorList>
    </citation>
    <scope>NUCLEOTIDE SEQUENCE</scope>
    <source>
        <strain evidence="10">CHS0354</strain>
        <tissue evidence="10">Mantle</tissue>
    </source>
</reference>
<evidence type="ECO:0000256" key="4">
    <source>
        <dbReference type="ARBA" id="ARBA00022692"/>
    </source>
</evidence>
<evidence type="ECO:0000256" key="5">
    <source>
        <dbReference type="ARBA" id="ARBA00022989"/>
    </source>
</evidence>
<keyword evidence="9" id="KW-0119">Carbohydrate metabolism</keyword>
<keyword evidence="11" id="KW-1185">Reference proteome</keyword>
<dbReference type="EC" id="2.8.2.-" evidence="9"/>
<keyword evidence="7 9" id="KW-0472">Membrane</keyword>
<dbReference type="GO" id="GO:0000139">
    <property type="term" value="C:Golgi membrane"/>
    <property type="evidence" value="ECO:0007669"/>
    <property type="project" value="UniProtKB-SubCell"/>
</dbReference>
<dbReference type="EMBL" id="JAEAOA010001816">
    <property type="protein sequence ID" value="KAK3589486.1"/>
    <property type="molecule type" value="Genomic_DNA"/>
</dbReference>
<dbReference type="Pfam" id="PF03567">
    <property type="entry name" value="Sulfotransfer_2"/>
    <property type="match status" value="1"/>
</dbReference>
<accession>A0AAE0VTI0</accession>
<evidence type="ECO:0000256" key="2">
    <source>
        <dbReference type="ARBA" id="ARBA00006339"/>
    </source>
</evidence>
<comment type="similarity">
    <text evidence="2 9">Belongs to the sulfotransferase 2 family.</text>
</comment>
<protein>
    <recommendedName>
        <fullName evidence="9">Carbohydrate sulfotransferase</fullName>
        <ecNumber evidence="9">2.8.2.-</ecNumber>
    </recommendedName>
</protein>
<evidence type="ECO:0000256" key="3">
    <source>
        <dbReference type="ARBA" id="ARBA00022679"/>
    </source>
</evidence>
<dbReference type="GO" id="GO:0016051">
    <property type="term" value="P:carbohydrate biosynthetic process"/>
    <property type="evidence" value="ECO:0007669"/>
    <property type="project" value="InterPro"/>
</dbReference>
<keyword evidence="3 9" id="KW-0808">Transferase</keyword>
<dbReference type="AlphaFoldDB" id="A0AAE0VTI0"/>
<proteinExistence type="inferred from homology"/>
<evidence type="ECO:0000256" key="9">
    <source>
        <dbReference type="RuleBase" id="RU364020"/>
    </source>
</evidence>
<evidence type="ECO:0000256" key="8">
    <source>
        <dbReference type="ARBA" id="ARBA00023180"/>
    </source>
</evidence>